<evidence type="ECO:0008006" key="4">
    <source>
        <dbReference type="Google" id="ProtNLM"/>
    </source>
</evidence>
<protein>
    <recommendedName>
        <fullName evidence="4">Transmembrane protein</fullName>
    </recommendedName>
</protein>
<dbReference type="AlphaFoldDB" id="A0A2M9V3F9"/>
<evidence type="ECO:0000256" key="1">
    <source>
        <dbReference type="SAM" id="Phobius"/>
    </source>
</evidence>
<dbReference type="EMBL" id="PDCW01000031">
    <property type="protein sequence ID" value="PJY72457.1"/>
    <property type="molecule type" value="Genomic_DNA"/>
</dbReference>
<gene>
    <name evidence="2" type="ORF">CQW34_03504</name>
</gene>
<proteinExistence type="predicted"/>
<feature type="transmembrane region" description="Helical" evidence="1">
    <location>
        <begin position="34"/>
        <end position="56"/>
    </location>
</feature>
<sequence>MIKRTPVADSSISSVVLNVNASIYSYKIFMSQKYIIFSEIRRFVSLLFLIVQIFFFKHIDKQQEQRQHKRSEDDSHESEQG</sequence>
<keyword evidence="1" id="KW-0812">Transmembrane</keyword>
<accession>A0A2M9V3F9</accession>
<keyword evidence="1" id="KW-1133">Transmembrane helix</keyword>
<dbReference type="Proteomes" id="UP000231846">
    <property type="component" value="Unassembled WGS sequence"/>
</dbReference>
<organism evidence="2 3">
    <name type="scientific">Bacteroides fragilis</name>
    <dbReference type="NCBI Taxonomy" id="817"/>
    <lineage>
        <taxon>Bacteria</taxon>
        <taxon>Pseudomonadati</taxon>
        <taxon>Bacteroidota</taxon>
        <taxon>Bacteroidia</taxon>
        <taxon>Bacteroidales</taxon>
        <taxon>Bacteroidaceae</taxon>
        <taxon>Bacteroides</taxon>
    </lineage>
</organism>
<keyword evidence="1" id="KW-0472">Membrane</keyword>
<comment type="caution">
    <text evidence="2">The sequence shown here is derived from an EMBL/GenBank/DDBJ whole genome shotgun (WGS) entry which is preliminary data.</text>
</comment>
<evidence type="ECO:0000313" key="3">
    <source>
        <dbReference type="Proteomes" id="UP000231846"/>
    </source>
</evidence>
<reference evidence="2 3" key="1">
    <citation type="journal article" date="2017" name="MBio">
        <title>Gut Symbiont Bacteroides fragilis Secretes a Eukaryotic-Like Ubiquitin Protein That Mediates Intraspecies Antagonism.</title>
        <authorList>
            <person name="Chatzidaki-Livanis M."/>
            <person name="Coyne M.J."/>
            <person name="Roelofs K.G."/>
            <person name="Gentyala R.R."/>
            <person name="Caldwell J.M."/>
            <person name="Comstock L.E."/>
        </authorList>
    </citation>
    <scope>NUCLEOTIDE SEQUENCE [LARGE SCALE GENOMIC DNA]</scope>
    <source>
        <strain evidence="2 3">12905</strain>
    </source>
</reference>
<name>A0A2M9V3F9_BACFG</name>
<evidence type="ECO:0000313" key="2">
    <source>
        <dbReference type="EMBL" id="PJY72457.1"/>
    </source>
</evidence>